<dbReference type="RefSeq" id="XP_001611645.1">
    <property type="nucleotide sequence ID" value="XM_001611595.1"/>
</dbReference>
<evidence type="ECO:0000313" key="2">
    <source>
        <dbReference type="EMBL" id="BAN66214.1"/>
    </source>
</evidence>
<dbReference type="AlphaFoldDB" id="A7ANE3"/>
<dbReference type="Proteomes" id="UP000002173">
    <property type="component" value="Unassembled WGS sequence"/>
</dbReference>
<evidence type="ECO:0000259" key="1">
    <source>
        <dbReference type="Pfam" id="PF01048"/>
    </source>
</evidence>
<reference evidence="4" key="5">
    <citation type="journal article" date="2021" name="Int. J. Parasitol.">
        <title>Comparative analysis of gene expression between Babesia bovis blood stages and kinetes allowed by improved genome annotation.</title>
        <authorList>
            <person name="Ueti M.W."/>
            <person name="Johnson W.C."/>
            <person name="Kappmeyer L.S."/>
            <person name="Herndon D.R."/>
            <person name="Mousel M.R."/>
            <person name="Reif K.E."/>
            <person name="Taus N.S."/>
            <person name="Ifeonu O.O."/>
            <person name="Silva J.C."/>
            <person name="Suarez C.E."/>
            <person name="Brayton K.A."/>
        </authorList>
    </citation>
    <scope>NUCLEOTIDE SEQUENCE [LARGE SCALE GENOMIC DNA]</scope>
</reference>
<dbReference type="eggNOG" id="ENOG502S9ZM">
    <property type="taxonomic scope" value="Eukaryota"/>
</dbReference>
<keyword evidence="3" id="KW-0328">Glycosyltransferase</keyword>
<accession>A7ANE3</accession>
<reference evidence="2" key="3">
    <citation type="journal article" date="2014" name="BMC Genomics">
        <title>The Babesia bovis gene and promoter model: an update from full-length EST analysis.</title>
        <authorList>
            <person name="Yamagishi J."/>
            <person name="Wakaguri H."/>
            <person name="Yokoyama N."/>
            <person name="Yamashita R."/>
            <person name="Suzuki Y."/>
            <person name="Xuan X."/>
            <person name="Igarashi I."/>
        </authorList>
    </citation>
    <scope>NUCLEOTIDE SEQUENCE</scope>
    <source>
        <strain evidence="2">Texas</strain>
    </source>
</reference>
<dbReference type="EMBL" id="AAXT01000001">
    <property type="protein sequence ID" value="EDO08077.1"/>
    <property type="molecule type" value="Genomic_DNA"/>
</dbReference>
<dbReference type="GeneID" id="5479894"/>
<evidence type="ECO:0000313" key="3">
    <source>
        <dbReference type="EMBL" id="EDO08077.1"/>
    </source>
</evidence>
<dbReference type="SUPFAM" id="SSF53167">
    <property type="entry name" value="Purine and uridine phosphorylases"/>
    <property type="match status" value="1"/>
</dbReference>
<sequence length="253" mass="28269">MPRNDDQILNRSNIPKGRDYKVAIICGDHKRFEIFKEHSTGYRDFGTYLCWKGAELFYDGEYILLASHGVGSHPTYVVVRELIELGVKCIIRSGTCGTYRPDIRSTGDICICYGAIRNDSSCLGDADLAYPAVAHPNVFEALRDASEALGIPTHLGMSYSSDLFYRRDITNDPRDTYAKYKEVVIEDTDNSAVLLLCNLYGVWGGALCTIDGCPLEWDKGNYQPHTEKMQHGKTNMVKLAMHAAANLSRQLKA</sequence>
<reference evidence="3 4" key="1">
    <citation type="journal article" date="2007" name="PLoS Pathog.">
        <title>Genome sequence of Babesia bovis and comparative analysis of apicomplexan hemoprotozoa.</title>
        <authorList>
            <person name="Brayton K.A."/>
            <person name="Lau A.O.T."/>
            <person name="Herndon D.R."/>
            <person name="Hannick L."/>
            <person name="Kappmeyer L.S."/>
            <person name="Berens S.J."/>
            <person name="Bidwell S.L."/>
            <person name="Brown W.C."/>
            <person name="Crabtree J."/>
            <person name="Fadrosh D."/>
            <person name="Feldblum T."/>
            <person name="Forberger H.A."/>
            <person name="Haas B.J."/>
            <person name="Howell J.M."/>
            <person name="Khouri H."/>
            <person name="Koo H."/>
            <person name="Mann D.J."/>
            <person name="Norimine J."/>
            <person name="Paulsen I.T."/>
            <person name="Radune D."/>
            <person name="Ren Q."/>
            <person name="Smith R.K. Jr."/>
            <person name="Suarez C.E."/>
            <person name="White O."/>
            <person name="Wortman J.R."/>
            <person name="Knowles D.P. Jr."/>
            <person name="McElwain T.F."/>
            <person name="Nene V.M."/>
        </authorList>
    </citation>
    <scope>NUCLEOTIDE SEQUENCE [LARGE SCALE GENOMIC DNA]</scope>
    <source>
        <strain evidence="3">T2Bo</strain>
    </source>
</reference>
<protein>
    <submittedName>
        <fullName evidence="3">Phosphorylase family protein</fullName>
        <ecNumber evidence="3">2.4.2.3</ecNumber>
    </submittedName>
</protein>
<dbReference type="Pfam" id="PF01048">
    <property type="entry name" value="PNP_UDP_1"/>
    <property type="match status" value="1"/>
</dbReference>
<proteinExistence type="evidence at transcript level"/>
<feature type="domain" description="Nucleoside phosphorylase" evidence="1">
    <location>
        <begin position="21"/>
        <end position="240"/>
    </location>
</feature>
<dbReference type="EMBL" id="AK442420">
    <property type="protein sequence ID" value="BAN66214.1"/>
    <property type="molecule type" value="mRNA"/>
</dbReference>
<evidence type="ECO:0000313" key="4">
    <source>
        <dbReference type="Proteomes" id="UP000002173"/>
    </source>
</evidence>
<keyword evidence="4" id="KW-1185">Reference proteome</keyword>
<dbReference type="Gene3D" id="3.40.50.1580">
    <property type="entry name" value="Nucleoside phosphorylase domain"/>
    <property type="match status" value="1"/>
</dbReference>
<dbReference type="InterPro" id="IPR035994">
    <property type="entry name" value="Nucleoside_phosphorylase_sf"/>
</dbReference>
<organism evidence="3 4">
    <name type="scientific">Babesia bovis</name>
    <dbReference type="NCBI Taxonomy" id="5865"/>
    <lineage>
        <taxon>Eukaryota</taxon>
        <taxon>Sar</taxon>
        <taxon>Alveolata</taxon>
        <taxon>Apicomplexa</taxon>
        <taxon>Aconoidasida</taxon>
        <taxon>Piroplasmida</taxon>
        <taxon>Babesiidae</taxon>
        <taxon>Babesia</taxon>
    </lineage>
</organism>
<dbReference type="PANTHER" id="PTHR43691:SF11">
    <property type="entry name" value="FI09636P-RELATED"/>
    <property type="match status" value="1"/>
</dbReference>
<reference evidence="4" key="4">
    <citation type="journal article" date="2020" name="Data Brief">
        <title>Transcriptome dataset of Babesia bovis life stages within vertebrate and invertebrate hosts.</title>
        <authorList>
            <person name="Ueti M.W."/>
            <person name="Johnson W.C."/>
            <person name="Kappmeyer L.S."/>
            <person name="Herndon D.R."/>
            <person name="Mousel M.R."/>
            <person name="Reif K.E."/>
            <person name="Taus N.S."/>
            <person name="Ifeonu O.O."/>
            <person name="Silva J.C."/>
            <person name="Suarez C.E."/>
            <person name="Brayton K.A."/>
        </authorList>
    </citation>
    <scope>NUCLEOTIDE SEQUENCE [LARGE SCALE GENOMIC DNA]</scope>
</reference>
<dbReference type="GO" id="GO:0005829">
    <property type="term" value="C:cytosol"/>
    <property type="evidence" value="ECO:0007669"/>
    <property type="project" value="TreeGrafter"/>
</dbReference>
<gene>
    <name evidence="2 3" type="ORF">BBOV_III005140</name>
</gene>
<dbReference type="GO" id="GO:0006218">
    <property type="term" value="P:uridine catabolic process"/>
    <property type="evidence" value="ECO:0007669"/>
    <property type="project" value="TreeGrafter"/>
</dbReference>
<dbReference type="FunCoup" id="A7ANE3">
    <property type="interactions" value="26"/>
</dbReference>
<dbReference type="VEuPathDB" id="PiroplasmaDB:BBOV_III005140"/>
<name>A7ANE3_BABBO</name>
<dbReference type="EC" id="2.4.2.3" evidence="3"/>
<dbReference type="InterPro" id="IPR000845">
    <property type="entry name" value="Nucleoside_phosphorylase_d"/>
</dbReference>
<dbReference type="OMA" id="PQCLLCG"/>
<keyword evidence="3" id="KW-0808">Transferase</keyword>
<reference evidence="3" key="2">
    <citation type="submission" date="2007-08" db="EMBL/GenBank/DDBJ databases">
        <authorList>
            <person name="Nene V."/>
        </authorList>
    </citation>
    <scope>NUCLEOTIDE SEQUENCE</scope>
    <source>
        <strain evidence="3">T2Bo</strain>
    </source>
</reference>
<dbReference type="PANTHER" id="PTHR43691">
    <property type="entry name" value="URIDINE PHOSPHORYLASE"/>
    <property type="match status" value="1"/>
</dbReference>
<dbReference type="KEGG" id="bbo:BBOV_III005140"/>
<dbReference type="GO" id="GO:0004850">
    <property type="term" value="F:uridine phosphorylase activity"/>
    <property type="evidence" value="ECO:0007669"/>
    <property type="project" value="UniProtKB-EC"/>
</dbReference>